<evidence type="ECO:0000256" key="1">
    <source>
        <dbReference type="SAM" id="MobiDB-lite"/>
    </source>
</evidence>
<dbReference type="EMBL" id="SADE01000001">
    <property type="protein sequence ID" value="RVU38154.1"/>
    <property type="molecule type" value="Genomic_DNA"/>
</dbReference>
<feature type="compositionally biased region" description="Polar residues" evidence="1">
    <location>
        <begin position="25"/>
        <end position="39"/>
    </location>
</feature>
<feature type="signal peptide" evidence="2">
    <location>
        <begin position="1"/>
        <end position="24"/>
    </location>
</feature>
<organism evidence="3 4">
    <name type="scientific">Hwanghaeella grinnelliae</name>
    <dbReference type="NCBI Taxonomy" id="2500179"/>
    <lineage>
        <taxon>Bacteria</taxon>
        <taxon>Pseudomonadati</taxon>
        <taxon>Pseudomonadota</taxon>
        <taxon>Alphaproteobacteria</taxon>
        <taxon>Rhodospirillales</taxon>
        <taxon>Rhodospirillaceae</taxon>
        <taxon>Hwanghaeella</taxon>
    </lineage>
</organism>
<sequence length="209" mass="22962">MTISVKPRAYLVSALLLAVPLVSCQSTSPRKPPTETQAVTTDPAPATPDSADAPEKTPKTVQQAAVEETEPPVAQSNTTQPVTRVNPESELIFLDFAGFDEDLSREMAADKSMIAVDVPAAFSLNDVPERLDRWFSKVKESGGDVQAREKLSEDERQTRGIVGVLLDIAVSAFKAHEAEEMLRPAQDYNVLVEYNKDTGKADRVLFYRR</sequence>
<keyword evidence="2" id="KW-0732">Signal</keyword>
<feature type="region of interest" description="Disordered" evidence="1">
    <location>
        <begin position="25"/>
        <end position="84"/>
    </location>
</feature>
<name>A0A437QUF8_9PROT</name>
<proteinExistence type="predicted"/>
<reference evidence="4" key="1">
    <citation type="submission" date="2019-01" db="EMBL/GenBank/DDBJ databases">
        <title>Gri0909 isolated from a small marine red alga.</title>
        <authorList>
            <person name="Kim J."/>
            <person name="Jeong S.E."/>
            <person name="Jeon C.O."/>
        </authorList>
    </citation>
    <scope>NUCLEOTIDE SEQUENCE [LARGE SCALE GENOMIC DNA]</scope>
    <source>
        <strain evidence="4">Gri0909</strain>
    </source>
</reference>
<dbReference type="AlphaFoldDB" id="A0A437QUF8"/>
<dbReference type="OrthoDB" id="8592071at2"/>
<comment type="caution">
    <text evidence="3">The sequence shown here is derived from an EMBL/GenBank/DDBJ whole genome shotgun (WGS) entry which is preliminary data.</text>
</comment>
<keyword evidence="4" id="KW-1185">Reference proteome</keyword>
<accession>A0A437QUF8</accession>
<feature type="compositionally biased region" description="Low complexity" evidence="1">
    <location>
        <begin position="40"/>
        <end position="51"/>
    </location>
</feature>
<dbReference type="Proteomes" id="UP000287447">
    <property type="component" value="Unassembled WGS sequence"/>
</dbReference>
<evidence type="ECO:0000313" key="4">
    <source>
        <dbReference type="Proteomes" id="UP000287447"/>
    </source>
</evidence>
<protein>
    <submittedName>
        <fullName evidence="3">Uncharacterized protein</fullName>
    </submittedName>
</protein>
<evidence type="ECO:0000256" key="2">
    <source>
        <dbReference type="SAM" id="SignalP"/>
    </source>
</evidence>
<feature type="chain" id="PRO_5019217304" evidence="2">
    <location>
        <begin position="25"/>
        <end position="209"/>
    </location>
</feature>
<feature type="compositionally biased region" description="Polar residues" evidence="1">
    <location>
        <begin position="74"/>
        <end position="83"/>
    </location>
</feature>
<evidence type="ECO:0000313" key="3">
    <source>
        <dbReference type="EMBL" id="RVU38154.1"/>
    </source>
</evidence>
<gene>
    <name evidence="3" type="ORF">EOI86_02300</name>
</gene>
<dbReference type="RefSeq" id="WP_127763526.1">
    <property type="nucleotide sequence ID" value="NZ_SADE01000001.1"/>
</dbReference>